<comment type="caution">
    <text evidence="1">The sequence shown here is derived from an EMBL/GenBank/DDBJ whole genome shotgun (WGS) entry which is preliminary data.</text>
</comment>
<gene>
    <name evidence="1" type="ORF">BCON_0584g00020</name>
</gene>
<dbReference type="EMBL" id="PQXN01000582">
    <property type="protein sequence ID" value="TGO44163.1"/>
    <property type="molecule type" value="Genomic_DNA"/>
</dbReference>
<sequence length="82" mass="9384">MQRINRSSLENSLDKPYAPMAIDIQIGLQRGSTAALEMTPERLQATKQMKLPSIAQRIEELIKKMRDAENDWCDAQGEFAKY</sequence>
<protein>
    <submittedName>
        <fullName evidence="1">Uncharacterized protein</fullName>
    </submittedName>
</protein>
<reference evidence="1 2" key="1">
    <citation type="submission" date="2017-12" db="EMBL/GenBank/DDBJ databases">
        <title>Comparative genomics of Botrytis spp.</title>
        <authorList>
            <person name="Valero-Jimenez C.A."/>
            <person name="Tapia P."/>
            <person name="Veloso J."/>
            <person name="Silva-Moreno E."/>
            <person name="Staats M."/>
            <person name="Valdes J.H."/>
            <person name="Van Kan J.A.L."/>
        </authorList>
    </citation>
    <scope>NUCLEOTIDE SEQUENCE [LARGE SCALE GENOMIC DNA]</scope>
    <source>
        <strain evidence="1 2">MUCL11595</strain>
    </source>
</reference>
<accession>A0A4Z1HG97</accession>
<dbReference type="Proteomes" id="UP000297527">
    <property type="component" value="Unassembled WGS sequence"/>
</dbReference>
<dbReference type="AlphaFoldDB" id="A0A4Z1HG97"/>
<proteinExistence type="predicted"/>
<dbReference type="OrthoDB" id="4958164at2759"/>
<evidence type="ECO:0000313" key="1">
    <source>
        <dbReference type="EMBL" id="TGO44163.1"/>
    </source>
</evidence>
<name>A0A4Z1HG97_9HELO</name>
<evidence type="ECO:0000313" key="2">
    <source>
        <dbReference type="Proteomes" id="UP000297527"/>
    </source>
</evidence>
<organism evidence="1 2">
    <name type="scientific">Botryotinia convoluta</name>
    <dbReference type="NCBI Taxonomy" id="54673"/>
    <lineage>
        <taxon>Eukaryota</taxon>
        <taxon>Fungi</taxon>
        <taxon>Dikarya</taxon>
        <taxon>Ascomycota</taxon>
        <taxon>Pezizomycotina</taxon>
        <taxon>Leotiomycetes</taxon>
        <taxon>Helotiales</taxon>
        <taxon>Sclerotiniaceae</taxon>
        <taxon>Botryotinia</taxon>
    </lineage>
</organism>
<keyword evidence="2" id="KW-1185">Reference proteome</keyword>